<proteinExistence type="predicted"/>
<organism evidence="2 3">
    <name type="scientific">Merluccius polli</name>
    <name type="common">Benguela hake</name>
    <name type="synonym">Merluccius cadenati</name>
    <dbReference type="NCBI Taxonomy" id="89951"/>
    <lineage>
        <taxon>Eukaryota</taxon>
        <taxon>Metazoa</taxon>
        <taxon>Chordata</taxon>
        <taxon>Craniata</taxon>
        <taxon>Vertebrata</taxon>
        <taxon>Euteleostomi</taxon>
        <taxon>Actinopterygii</taxon>
        <taxon>Neopterygii</taxon>
        <taxon>Teleostei</taxon>
        <taxon>Neoteleostei</taxon>
        <taxon>Acanthomorphata</taxon>
        <taxon>Zeiogadaria</taxon>
        <taxon>Gadariae</taxon>
        <taxon>Gadiformes</taxon>
        <taxon>Gadoidei</taxon>
        <taxon>Merlucciidae</taxon>
        <taxon>Merluccius</taxon>
    </lineage>
</organism>
<dbReference type="InterPro" id="IPR013087">
    <property type="entry name" value="Znf_C2H2_type"/>
</dbReference>
<feature type="domain" description="C2H2-type" evidence="1">
    <location>
        <begin position="76"/>
        <end position="96"/>
    </location>
</feature>
<feature type="domain" description="C2H2-type" evidence="1">
    <location>
        <begin position="37"/>
        <end position="60"/>
    </location>
</feature>
<gene>
    <name evidence="2" type="ORF">N1851_006338</name>
</gene>
<dbReference type="EMBL" id="JAOPHQ010001133">
    <property type="protein sequence ID" value="KAK0152287.1"/>
    <property type="molecule type" value="Genomic_DNA"/>
</dbReference>
<sequence>MEWKCKLCTFVESSKGGLLKHYRLKHGHFGRGHFLPCIHLNCPCSFKTWGGLRSHLYRAHKSEETENQRDVIAFKCKNCDLCFPNTKDYFQHINSHLKRLETIVCVFDGCEFKTNIYGTYATHRSRKHQSYSCDDLKTDVIIKLPISTSVQQNESRFSSVESIDDVELDTTVDLDCEGHTSAFVEVIGSLLLKLESIYNVTGKCLDDLVEQLQFICASSSQYIPNLVRDILTQNNCTVDENVISELVEKLQLCNPLTKAFGPDGPFNSKYKREKYFKENFHFIEPVEYIFDPLDSCSFQYVPILQSLEQLLNNKDVVSKILTRHSDNASQLSSFRDGKYFKLNEFNADGELRISLILYVDDFEICNPLGTNLTSQLTSINLALLCKANDVKKFGYETVLEPLLKDLITLEEEGIFFPASGKNIRGTVFCVSADNLGAHSLSGLVESFTGHYICRFCIGDHSDYQQKEVHSGVFPPRTKENYTLHVQSVKENPHLVHWYGVKKVCPLTEKLKHFHFVTGYPPDVLHDLLEGIIPLELALCFNAFVKKQYFTLLQLNDLITEFPYTWADKTDRPQPIPLNLSSRRSIGGNAHENWTLLRLLPFIIGAKVPFSDPAWQVLMVLKDITELVVSPIHTEDSISYLDTLISEHRHRLLEVFPDFKLTPKFHFLEHYPDMIKCFGPLVCVWTMRFEAKHSFFKRIIRHTNSFRNILLSLTTKHQMMMSYHFHADASKPALCVSKVTSIPLALLNEEIQECIQHKPQWR</sequence>
<comment type="caution">
    <text evidence="2">The sequence shown here is derived from an EMBL/GenBank/DDBJ whole genome shotgun (WGS) entry which is preliminary data.</text>
</comment>
<dbReference type="PANTHER" id="PTHR31912">
    <property type="entry name" value="IP13529P"/>
    <property type="match status" value="1"/>
</dbReference>
<evidence type="ECO:0000259" key="1">
    <source>
        <dbReference type="PROSITE" id="PS00028"/>
    </source>
</evidence>
<reference evidence="2" key="1">
    <citation type="journal article" date="2023" name="Front. Mar. Sci.">
        <title>A new Merluccius polli reference genome to investigate the effects of global change in West African waters.</title>
        <authorList>
            <person name="Mateo J.L."/>
            <person name="Blanco-Fernandez C."/>
            <person name="Garcia-Vazquez E."/>
            <person name="Machado-Schiaffino G."/>
        </authorList>
    </citation>
    <scope>NUCLEOTIDE SEQUENCE</scope>
    <source>
        <strain evidence="2">C29</strain>
        <tissue evidence="2">Fin</tissue>
    </source>
</reference>
<dbReference type="PANTHER" id="PTHR31912:SF34">
    <property type="entry name" value="NOTOCHORD-RELATED PROTEIN"/>
    <property type="match status" value="1"/>
</dbReference>
<dbReference type="AlphaFoldDB" id="A0AA47PAI1"/>
<dbReference type="SMART" id="SM00355">
    <property type="entry name" value="ZnF_C2H2"/>
    <property type="match status" value="4"/>
</dbReference>
<keyword evidence="3" id="KW-1185">Reference proteome</keyword>
<dbReference type="Gene3D" id="3.30.160.60">
    <property type="entry name" value="Classic Zinc Finger"/>
    <property type="match status" value="1"/>
</dbReference>
<dbReference type="PROSITE" id="PS00028">
    <property type="entry name" value="ZINC_FINGER_C2H2_1"/>
    <property type="match status" value="2"/>
</dbReference>
<protein>
    <recommendedName>
        <fullName evidence="1">C2H2-type domain-containing protein</fullName>
    </recommendedName>
</protein>
<evidence type="ECO:0000313" key="2">
    <source>
        <dbReference type="EMBL" id="KAK0152287.1"/>
    </source>
</evidence>
<dbReference type="Proteomes" id="UP001174136">
    <property type="component" value="Unassembled WGS sequence"/>
</dbReference>
<evidence type="ECO:0000313" key="3">
    <source>
        <dbReference type="Proteomes" id="UP001174136"/>
    </source>
</evidence>
<name>A0AA47PAI1_MERPO</name>
<accession>A0AA47PAI1</accession>